<feature type="region of interest" description="Disordered" evidence="1">
    <location>
        <begin position="190"/>
        <end position="209"/>
    </location>
</feature>
<evidence type="ECO:0000313" key="2">
    <source>
        <dbReference type="EMBL" id="RAL60847.1"/>
    </source>
</evidence>
<name>A0A395IKN5_9HELO</name>
<protein>
    <submittedName>
        <fullName evidence="2">Uncharacterized protein</fullName>
    </submittedName>
</protein>
<gene>
    <name evidence="2" type="ORF">DID88_010172</name>
</gene>
<proteinExistence type="predicted"/>
<dbReference type="OrthoDB" id="10471639at2759"/>
<feature type="region of interest" description="Disordered" evidence="1">
    <location>
        <begin position="144"/>
        <end position="181"/>
    </location>
</feature>
<dbReference type="EMBL" id="QKRW01000036">
    <property type="protein sequence ID" value="RAL60847.1"/>
    <property type="molecule type" value="Genomic_DNA"/>
</dbReference>
<comment type="caution">
    <text evidence="2">The sequence shown here is derived from an EMBL/GenBank/DDBJ whole genome shotgun (WGS) entry which is preliminary data.</text>
</comment>
<dbReference type="AlphaFoldDB" id="A0A395IKN5"/>
<organism evidence="2 3">
    <name type="scientific">Monilinia fructigena</name>
    <dbReference type="NCBI Taxonomy" id="38457"/>
    <lineage>
        <taxon>Eukaryota</taxon>
        <taxon>Fungi</taxon>
        <taxon>Dikarya</taxon>
        <taxon>Ascomycota</taxon>
        <taxon>Pezizomycotina</taxon>
        <taxon>Leotiomycetes</taxon>
        <taxon>Helotiales</taxon>
        <taxon>Sclerotiniaceae</taxon>
        <taxon>Monilinia</taxon>
    </lineage>
</organism>
<sequence length="209" mass="23118">MDLNSMLTTDRDPVVRRASVNSMLTADLNAVQNGVNINSALPANPVPARNIMAMDAMLTTNLDPVPNGMNMSSVVPQILYLHAIEWVWTRCSPRTLIQSAHYTRILHLTTPTPPSSRNDIFQSPLLSPEFSLASYNAAMDEALQAHDRKARRRSAMEDSLRNARAPVSPYSSPGRHAENPIDPLRMNANNGIAPQTMHDMSKSQHGRQL</sequence>
<evidence type="ECO:0000256" key="1">
    <source>
        <dbReference type="SAM" id="MobiDB-lite"/>
    </source>
</evidence>
<accession>A0A395IKN5</accession>
<keyword evidence="3" id="KW-1185">Reference proteome</keyword>
<reference evidence="2 3" key="1">
    <citation type="submission" date="2018-06" db="EMBL/GenBank/DDBJ databases">
        <title>Genome Sequence of the Brown Rot Fungal Pathogen Monilinia fructigena.</title>
        <authorList>
            <person name="Landi L."/>
            <person name="De Miccolis Angelini R.M."/>
            <person name="Pollastro S."/>
            <person name="Abate D."/>
            <person name="Faretra F."/>
            <person name="Romanazzi G."/>
        </authorList>
    </citation>
    <scope>NUCLEOTIDE SEQUENCE [LARGE SCALE GENOMIC DNA]</scope>
    <source>
        <strain evidence="2 3">Mfrg269</strain>
    </source>
</reference>
<evidence type="ECO:0000313" key="3">
    <source>
        <dbReference type="Proteomes" id="UP000249056"/>
    </source>
</evidence>
<dbReference type="Proteomes" id="UP000249056">
    <property type="component" value="Unassembled WGS sequence"/>
</dbReference>